<keyword evidence="5 6" id="KW-0326">Glycosidase</keyword>
<dbReference type="RefSeq" id="WP_236287361.1">
    <property type="nucleotide sequence ID" value="NZ_CAKMMW010000005.1"/>
</dbReference>
<accession>A0ABN8GDW3</accession>
<evidence type="ECO:0000256" key="4">
    <source>
        <dbReference type="ARBA" id="ARBA00022801"/>
    </source>
</evidence>
<comment type="caution">
    <text evidence="9">The sequence shown here is derived from an EMBL/GenBank/DDBJ whole genome shotgun (WGS) entry which is preliminary data.</text>
</comment>
<reference evidence="9" key="1">
    <citation type="submission" date="2022-01" db="EMBL/GenBank/DDBJ databases">
        <authorList>
            <person name="Criscuolo A."/>
        </authorList>
    </citation>
    <scope>NUCLEOTIDE SEQUENCE</scope>
    <source>
        <strain evidence="9">CIP111891</strain>
    </source>
</reference>
<dbReference type="InterPro" id="IPR050985">
    <property type="entry name" value="Alpha-glycosidase_related"/>
</dbReference>
<dbReference type="PROSITE" id="PS00512">
    <property type="entry name" value="ALPHA_GALACTOSIDASE"/>
    <property type="match status" value="1"/>
</dbReference>
<dbReference type="Gene3D" id="3.20.20.70">
    <property type="entry name" value="Aldolase class I"/>
    <property type="match status" value="1"/>
</dbReference>
<dbReference type="InterPro" id="IPR031704">
    <property type="entry name" value="Glyco_hydro_36_N"/>
</dbReference>
<comment type="similarity">
    <text evidence="2">Belongs to the glycosyl hydrolase 36 family.</text>
</comment>
<gene>
    <name evidence="9" type="primary">agaA_2</name>
    <name evidence="9" type="ORF">PAECIP111891_02434</name>
</gene>
<dbReference type="InterPro" id="IPR002252">
    <property type="entry name" value="Glyco_hydro_36"/>
</dbReference>
<dbReference type="InterPro" id="IPR017853">
    <property type="entry name" value="GH"/>
</dbReference>
<evidence type="ECO:0000256" key="1">
    <source>
        <dbReference type="ARBA" id="ARBA00001255"/>
    </source>
</evidence>
<organism evidence="9 10">
    <name type="scientific">Paenibacillus allorhizoplanae</name>
    <dbReference type="NCBI Taxonomy" id="2905648"/>
    <lineage>
        <taxon>Bacteria</taxon>
        <taxon>Bacillati</taxon>
        <taxon>Bacillota</taxon>
        <taxon>Bacilli</taxon>
        <taxon>Bacillales</taxon>
        <taxon>Paenibacillaceae</taxon>
        <taxon>Paenibacillus</taxon>
    </lineage>
</organism>
<dbReference type="PANTHER" id="PTHR43053">
    <property type="entry name" value="GLYCOSIDASE FAMILY 31"/>
    <property type="match status" value="1"/>
</dbReference>
<keyword evidence="4 6" id="KW-0378">Hydrolase</keyword>
<evidence type="ECO:0000256" key="5">
    <source>
        <dbReference type="ARBA" id="ARBA00023295"/>
    </source>
</evidence>
<dbReference type="InterPro" id="IPR038417">
    <property type="entry name" value="Alpga-gal_N_sf"/>
</dbReference>
<dbReference type="EC" id="3.2.1.22" evidence="3 6"/>
<comment type="catalytic activity">
    <reaction evidence="1 6">
        <text>Hydrolysis of terminal, non-reducing alpha-D-galactose residues in alpha-D-galactosides, including galactose oligosaccharides, galactomannans and galactolipids.</text>
        <dbReference type="EC" id="3.2.1.22"/>
    </reaction>
</comment>
<evidence type="ECO:0000256" key="2">
    <source>
        <dbReference type="ARBA" id="ARBA00006202"/>
    </source>
</evidence>
<dbReference type="InterPro" id="IPR000111">
    <property type="entry name" value="Glyco_hydro_27/36_CS"/>
</dbReference>
<protein>
    <recommendedName>
        <fullName evidence="3 6">Alpha-galactosidase</fullName>
        <ecNumber evidence="3 6">3.2.1.22</ecNumber>
    </recommendedName>
</protein>
<dbReference type="Pfam" id="PF16874">
    <property type="entry name" value="Glyco_hydro_36C"/>
    <property type="match status" value="1"/>
</dbReference>
<evidence type="ECO:0000313" key="9">
    <source>
        <dbReference type="EMBL" id="CAH1203812.1"/>
    </source>
</evidence>
<evidence type="ECO:0000259" key="8">
    <source>
        <dbReference type="Pfam" id="PF16875"/>
    </source>
</evidence>
<proteinExistence type="inferred from homology"/>
<dbReference type="GO" id="GO:0004557">
    <property type="term" value="F:alpha-galactosidase activity"/>
    <property type="evidence" value="ECO:0007669"/>
    <property type="project" value="UniProtKB-EC"/>
</dbReference>
<evidence type="ECO:0000313" key="10">
    <source>
        <dbReference type="Proteomes" id="UP000838821"/>
    </source>
</evidence>
<dbReference type="EMBL" id="CAKMMW010000005">
    <property type="protein sequence ID" value="CAH1203812.1"/>
    <property type="molecule type" value="Genomic_DNA"/>
</dbReference>
<dbReference type="PIRSF" id="PIRSF005536">
    <property type="entry name" value="Agal"/>
    <property type="match status" value="1"/>
</dbReference>
<dbReference type="InterPro" id="IPR031705">
    <property type="entry name" value="Glyco_hydro_36_C"/>
</dbReference>
<evidence type="ECO:0000259" key="7">
    <source>
        <dbReference type="Pfam" id="PF16874"/>
    </source>
</evidence>
<keyword evidence="10" id="KW-1185">Reference proteome</keyword>
<evidence type="ECO:0000256" key="6">
    <source>
        <dbReference type="PIRNR" id="PIRNR005536"/>
    </source>
</evidence>
<dbReference type="PANTHER" id="PTHR43053:SF3">
    <property type="entry name" value="ALPHA-GALACTOSIDASE C-RELATED"/>
    <property type="match status" value="1"/>
</dbReference>
<dbReference type="PRINTS" id="PR00743">
    <property type="entry name" value="GLHYDRLASE36"/>
</dbReference>
<dbReference type="SUPFAM" id="SSF51445">
    <property type="entry name" value="(Trans)glycosidases"/>
    <property type="match status" value="1"/>
</dbReference>
<dbReference type="Gene3D" id="2.70.98.60">
    <property type="entry name" value="alpha-galactosidase from lactobacil brevis"/>
    <property type="match status" value="1"/>
</dbReference>
<dbReference type="Proteomes" id="UP000838821">
    <property type="component" value="Unassembled WGS sequence"/>
</dbReference>
<name>A0ABN8GDW3_9BACL</name>
<dbReference type="InterPro" id="IPR013785">
    <property type="entry name" value="Aldolase_TIM"/>
</dbReference>
<dbReference type="CDD" id="cd14791">
    <property type="entry name" value="GH36"/>
    <property type="match status" value="1"/>
</dbReference>
<dbReference type="Pfam" id="PF16875">
    <property type="entry name" value="Glyco_hydro_36N"/>
    <property type="match status" value="1"/>
</dbReference>
<feature type="domain" description="Glycosyl hydrolase family 36 N-terminal" evidence="8">
    <location>
        <begin position="29"/>
        <end position="286"/>
    </location>
</feature>
<evidence type="ECO:0000256" key="3">
    <source>
        <dbReference type="ARBA" id="ARBA00012755"/>
    </source>
</evidence>
<dbReference type="Pfam" id="PF02065">
    <property type="entry name" value="Melibiase"/>
    <property type="match status" value="1"/>
</dbReference>
<sequence length="743" mass="84476">MPIQYDEVQQLFHLQTVRTSYAFQVTKWGLLAHTYWGKSVRSDYLHRNLELRARSTVSPRPDPTEPAYSPDTMPQEFPAYGAGDFRSPAVEVLLGNGTSVLDLKYRSHRFVNGKPSLVGLPATYVESEAEAQTLEIELNDSLIGLSVFLTYSVYESYDVITRSARFVLNGSEPLNLQRVLSMSIDMPHAEFDFLHLSGAHLRERAIYRRSLSPGGHTVESRRGVSGHQQNPFIALLSKGTDEDHGEVYGFSLVYSGSFFAHAEVDQFFTTRVQLGVNPFDFSWLLEPGEFFQTPEAVLVFSDQGLGGMSRIYHRLYRDRLCRGAYRDKERPILINNWEATYFDFDADKLEHIAKEGSKLGMELFVLDDGWFGKRNDDNTSLGDWVVDASKLPDGLNDLAERITRHGMKLGLWFEPEMVSPDSDLYRKHPDWCLHIPGRRRTESRSQLVLDMSRNDVVDYVVESVCNVLESAAIAYVKWDLNRNLTEIGSQILPKERQRETSHRYMLGVYQALERITAKFPDILFESCAGGGGRFDPGMLYYMPQTWASDNSDAVSRMQIQYGTSLVYPPVTMGANVSAVPNHQIGRISPLQTRGYVAMSGSFGYQLDLTKLSAEEKSVIGEQVALYKEIREIVQFGDFYRLLNPFESGEAAWMFVSVDRREAVVFYFQIQAAVAGPIKRLRLKGLDDRHDYLVLSGEQMENIDQGNLYGGDYLERVGYILPPFKGDYQSLIFRLRSVDLEQIE</sequence>
<dbReference type="InterPro" id="IPR013780">
    <property type="entry name" value="Glyco_hydro_b"/>
</dbReference>
<dbReference type="Gene3D" id="2.60.40.1180">
    <property type="entry name" value="Golgi alpha-mannosidase II"/>
    <property type="match status" value="1"/>
</dbReference>
<feature type="domain" description="Glycosyl hydrolase family 36 C-terminal" evidence="7">
    <location>
        <begin position="649"/>
        <end position="734"/>
    </location>
</feature>